<accession>A0ACC1P9N3</accession>
<proteinExistence type="predicted"/>
<dbReference type="Proteomes" id="UP001144978">
    <property type="component" value="Unassembled WGS sequence"/>
</dbReference>
<reference evidence="1" key="1">
    <citation type="submission" date="2022-08" db="EMBL/GenBank/DDBJ databases">
        <title>Genome Sequence of Pycnoporus sanguineus.</title>
        <authorList>
            <person name="Buettner E."/>
        </authorList>
    </citation>
    <scope>NUCLEOTIDE SEQUENCE</scope>
    <source>
        <strain evidence="1">CG-C14</strain>
    </source>
</reference>
<gene>
    <name evidence="1" type="ORF">NUW54_g8960</name>
</gene>
<name>A0ACC1P9N3_9APHY</name>
<keyword evidence="2" id="KW-1185">Reference proteome</keyword>
<dbReference type="EMBL" id="JANSHE010002885">
    <property type="protein sequence ID" value="KAJ2988908.1"/>
    <property type="molecule type" value="Genomic_DNA"/>
</dbReference>
<sequence>MLSFFVNGAQDRLRGLARDEREVAAQETHRVRRATLGDDHEYADVGLFWERGDALGETFGDEVPAGAELGVAQRKAGASGGLPHRLGEREAQALRFPVIKPFGAAGVVGGGRVRVADLDDVREAVRARPVLLVLPREGQGPRKAKRRIQDEAEHRIQARREGESQRETNTSRCLETEKEAAQQLGCGVIGRVDPWISHTCRDYLALQRFNVHADTFHQQVSKD</sequence>
<organism evidence="1 2">
    <name type="scientific">Trametes sanguinea</name>
    <dbReference type="NCBI Taxonomy" id="158606"/>
    <lineage>
        <taxon>Eukaryota</taxon>
        <taxon>Fungi</taxon>
        <taxon>Dikarya</taxon>
        <taxon>Basidiomycota</taxon>
        <taxon>Agaricomycotina</taxon>
        <taxon>Agaricomycetes</taxon>
        <taxon>Polyporales</taxon>
        <taxon>Polyporaceae</taxon>
        <taxon>Trametes</taxon>
    </lineage>
</organism>
<protein>
    <submittedName>
        <fullName evidence="1">Uncharacterized protein</fullName>
    </submittedName>
</protein>
<evidence type="ECO:0000313" key="2">
    <source>
        <dbReference type="Proteomes" id="UP001144978"/>
    </source>
</evidence>
<comment type="caution">
    <text evidence="1">The sequence shown here is derived from an EMBL/GenBank/DDBJ whole genome shotgun (WGS) entry which is preliminary data.</text>
</comment>
<evidence type="ECO:0000313" key="1">
    <source>
        <dbReference type="EMBL" id="KAJ2988908.1"/>
    </source>
</evidence>